<keyword evidence="2" id="KW-1185">Reference proteome</keyword>
<dbReference type="SUPFAM" id="SSF46565">
    <property type="entry name" value="Chaperone J-domain"/>
    <property type="match status" value="1"/>
</dbReference>
<name>A0A2T7NM29_POMCA</name>
<protein>
    <recommendedName>
        <fullName evidence="3">J domain-containing protein</fullName>
    </recommendedName>
</protein>
<dbReference type="Proteomes" id="UP000245119">
    <property type="component" value="Linkage Group LG11"/>
</dbReference>
<dbReference type="Gene3D" id="1.10.287.110">
    <property type="entry name" value="DnaJ domain"/>
    <property type="match status" value="1"/>
</dbReference>
<evidence type="ECO:0008006" key="3">
    <source>
        <dbReference type="Google" id="ProtNLM"/>
    </source>
</evidence>
<gene>
    <name evidence="1" type="ORF">C0Q70_18018</name>
</gene>
<reference evidence="1 2" key="1">
    <citation type="submission" date="2018-04" db="EMBL/GenBank/DDBJ databases">
        <title>The genome of golden apple snail Pomacea canaliculata provides insight into stress tolerance and invasive adaptation.</title>
        <authorList>
            <person name="Liu C."/>
            <person name="Liu B."/>
            <person name="Ren Y."/>
            <person name="Zhang Y."/>
            <person name="Wang H."/>
            <person name="Li S."/>
            <person name="Jiang F."/>
            <person name="Yin L."/>
            <person name="Zhang G."/>
            <person name="Qian W."/>
            <person name="Fan W."/>
        </authorList>
    </citation>
    <scope>NUCLEOTIDE SEQUENCE [LARGE SCALE GENOMIC DNA]</scope>
    <source>
        <strain evidence="1">SZHN2017</strain>
        <tissue evidence="1">Muscle</tissue>
    </source>
</reference>
<sequence>MASWRLAKAKMELLNVDEKIVLYHFKEALKYFKDAEKSGRDRESQWLAALTVSALECWSDVKRRLDDHENDEYKVWELQPLLGLLFHGATLAKEQLGIAQIYFTWALTALIKRDFRKALGLLGECSLPLNEAMRLGRADRDLTRECQVLEAEIFDQKCVAESIQARVNGDAILKMITTGTENLDINMVWEVVDWYRNAALLTRERDLELEAMALSALGLVYAKVLHLKSYAKTCLMKTIELVNSMAPRNCLNEEWYLFAYITMQQYQQEQVQADELKKQQERDSIMKEIKDDLDKLTEKFAMSSQSDFLKYIYATHPPKNPNHKLDENAAFEDKEVLKKLYLKAVVHYHPDKVDEEKDGAKWKVLCEEITKLLSQQYQKYKDFFVNLNNFRTEP</sequence>
<comment type="caution">
    <text evidence="1">The sequence shown here is derived from an EMBL/GenBank/DDBJ whole genome shotgun (WGS) entry which is preliminary data.</text>
</comment>
<evidence type="ECO:0000313" key="1">
    <source>
        <dbReference type="EMBL" id="PVD22212.1"/>
    </source>
</evidence>
<evidence type="ECO:0000313" key="2">
    <source>
        <dbReference type="Proteomes" id="UP000245119"/>
    </source>
</evidence>
<accession>A0A2T7NM29</accession>
<dbReference type="OrthoDB" id="3135773at2759"/>
<organism evidence="1 2">
    <name type="scientific">Pomacea canaliculata</name>
    <name type="common">Golden apple snail</name>
    <dbReference type="NCBI Taxonomy" id="400727"/>
    <lineage>
        <taxon>Eukaryota</taxon>
        <taxon>Metazoa</taxon>
        <taxon>Spiralia</taxon>
        <taxon>Lophotrochozoa</taxon>
        <taxon>Mollusca</taxon>
        <taxon>Gastropoda</taxon>
        <taxon>Caenogastropoda</taxon>
        <taxon>Architaenioglossa</taxon>
        <taxon>Ampullarioidea</taxon>
        <taxon>Ampullariidae</taxon>
        <taxon>Pomacea</taxon>
    </lineage>
</organism>
<dbReference type="AlphaFoldDB" id="A0A2T7NM29"/>
<proteinExistence type="predicted"/>
<dbReference type="InterPro" id="IPR036869">
    <property type="entry name" value="J_dom_sf"/>
</dbReference>
<dbReference type="EMBL" id="PZQS01000011">
    <property type="protein sequence ID" value="PVD22212.1"/>
    <property type="molecule type" value="Genomic_DNA"/>
</dbReference>